<sequence>MAITAATACTAAQMSSADSAAGASITMADSYTACRLVGDWPTARPMSGESATAHRACALFTSIPEMPCSLTGTNISELAD</sequence>
<dbReference type="EMBL" id="BAAATK010000002">
    <property type="protein sequence ID" value="GAA2421430.1"/>
    <property type="molecule type" value="Genomic_DNA"/>
</dbReference>
<evidence type="ECO:0008006" key="3">
    <source>
        <dbReference type="Google" id="ProtNLM"/>
    </source>
</evidence>
<protein>
    <recommendedName>
        <fullName evidence="3">Secreted protein</fullName>
    </recommendedName>
</protein>
<gene>
    <name evidence="1" type="ORF">GCM10010421_03740</name>
</gene>
<evidence type="ECO:0000313" key="1">
    <source>
        <dbReference type="EMBL" id="GAA2421430.1"/>
    </source>
</evidence>
<reference evidence="2" key="1">
    <citation type="journal article" date="2019" name="Int. J. Syst. Evol. Microbiol.">
        <title>The Global Catalogue of Microorganisms (GCM) 10K type strain sequencing project: providing services to taxonomists for standard genome sequencing and annotation.</title>
        <authorList>
            <consortium name="The Broad Institute Genomics Platform"/>
            <consortium name="The Broad Institute Genome Sequencing Center for Infectious Disease"/>
            <person name="Wu L."/>
            <person name="Ma J."/>
        </authorList>
    </citation>
    <scope>NUCLEOTIDE SEQUENCE [LARGE SCALE GENOMIC DNA]</scope>
    <source>
        <strain evidence="2">JCM 6922</strain>
    </source>
</reference>
<accession>A0ABP5W9Y1</accession>
<comment type="caution">
    <text evidence="1">The sequence shown here is derived from an EMBL/GenBank/DDBJ whole genome shotgun (WGS) entry which is preliminary data.</text>
</comment>
<name>A0ABP5W9Y1_9ACTN</name>
<keyword evidence="2" id="KW-1185">Reference proteome</keyword>
<proteinExistence type="predicted"/>
<organism evidence="1 2">
    <name type="scientific">Streptomyces glaucus</name>
    <dbReference type="NCBI Taxonomy" id="284029"/>
    <lineage>
        <taxon>Bacteria</taxon>
        <taxon>Bacillati</taxon>
        <taxon>Actinomycetota</taxon>
        <taxon>Actinomycetes</taxon>
        <taxon>Kitasatosporales</taxon>
        <taxon>Streptomycetaceae</taxon>
        <taxon>Streptomyces</taxon>
    </lineage>
</organism>
<dbReference type="Proteomes" id="UP001500460">
    <property type="component" value="Unassembled WGS sequence"/>
</dbReference>
<evidence type="ECO:0000313" key="2">
    <source>
        <dbReference type="Proteomes" id="UP001500460"/>
    </source>
</evidence>